<reference evidence="9" key="1">
    <citation type="submission" date="2021-02" db="EMBL/GenBank/DDBJ databases">
        <authorList>
            <person name="Nowell W R."/>
        </authorList>
    </citation>
    <scope>NUCLEOTIDE SEQUENCE</scope>
</reference>
<evidence type="ECO:0000256" key="7">
    <source>
        <dbReference type="SAM" id="SignalP"/>
    </source>
</evidence>
<sequence length="566" mass="63875">ISLNTFLLLVLRLVHVTITAAETSETPGTCLDIGFEQTMESSSMKTETFKWNDILFGVVNYIGLRPSVGKFLRATKTSLSVLVSAIVALTFRERLQAQSWVYWAPMTTALVSDSSEGGTIRLSFQRLVAVLLGSTYAYIIVLVSRSRLAIGICIFIHVFISNLLVPISARKLAKKRVVTMINNVSAALKSACDDFCFFIGPSRPQLLSTTSALLIGQQTTSSDKTPFNLMNTLAATETIVGAFPALLEEALSEPNFWKSPFIEVKDRYDDISKTLHRIVRNIRFVHRCTTILKAETKLHFALEARWQLRRASVISSFNTNDATRYYTWTRDELRKQKQVQNDLDIPLSIFMTNDPHSRILFQKQSLRPNSSSTSLRLANNKSYELVLQHISTLETNIQQVILLAKQLIENQATVDVGSFELHRLCHEDLSHEEQKENSPINPSNCHVPLNSDTQHEFHALSKSSYNLFPCCKINQQKVNPPLPSLRIAVDMMLVSLIEFLYANNHFIRTELVSIQSIGDILAFHTLSYSLQDMVEATTDLAKNARRIKRIDIRTLVQAGDDKDISY</sequence>
<keyword evidence="7" id="KW-0732">Signal</keyword>
<keyword evidence="3 6" id="KW-0812">Transmembrane</keyword>
<keyword evidence="4 6" id="KW-1133">Transmembrane helix</keyword>
<name>A0A821GJE8_9BILA</name>
<dbReference type="AlphaFoldDB" id="A0A821GJE8"/>
<gene>
    <name evidence="9" type="ORF">TOA249_LOCUS15184</name>
</gene>
<dbReference type="GO" id="GO:0005886">
    <property type="term" value="C:plasma membrane"/>
    <property type="evidence" value="ECO:0007669"/>
    <property type="project" value="UniProtKB-SubCell"/>
</dbReference>
<evidence type="ECO:0000259" key="8">
    <source>
        <dbReference type="Pfam" id="PF13515"/>
    </source>
</evidence>
<organism evidence="9 10">
    <name type="scientific">Rotaria socialis</name>
    <dbReference type="NCBI Taxonomy" id="392032"/>
    <lineage>
        <taxon>Eukaryota</taxon>
        <taxon>Metazoa</taxon>
        <taxon>Spiralia</taxon>
        <taxon>Gnathifera</taxon>
        <taxon>Rotifera</taxon>
        <taxon>Eurotatoria</taxon>
        <taxon>Bdelloidea</taxon>
        <taxon>Philodinida</taxon>
        <taxon>Philodinidae</taxon>
        <taxon>Rotaria</taxon>
    </lineage>
</organism>
<dbReference type="PANTHER" id="PTHR30509">
    <property type="entry name" value="P-HYDROXYBENZOIC ACID EFFLUX PUMP SUBUNIT-RELATED"/>
    <property type="match status" value="1"/>
</dbReference>
<evidence type="ECO:0000256" key="4">
    <source>
        <dbReference type="ARBA" id="ARBA00022989"/>
    </source>
</evidence>
<comment type="caution">
    <text evidence="9">The sequence shown here is derived from an EMBL/GenBank/DDBJ whole genome shotgun (WGS) entry which is preliminary data.</text>
</comment>
<feature type="transmembrane region" description="Helical" evidence="6">
    <location>
        <begin position="148"/>
        <end position="167"/>
    </location>
</feature>
<evidence type="ECO:0000256" key="2">
    <source>
        <dbReference type="ARBA" id="ARBA00022475"/>
    </source>
</evidence>
<dbReference type="Pfam" id="PF13515">
    <property type="entry name" value="FUSC_2"/>
    <property type="match status" value="1"/>
</dbReference>
<dbReference type="PANTHER" id="PTHR30509:SF9">
    <property type="entry name" value="MULTIDRUG RESISTANCE PROTEIN MDTO"/>
    <property type="match status" value="1"/>
</dbReference>
<feature type="transmembrane region" description="Helical" evidence="6">
    <location>
        <begin position="124"/>
        <end position="142"/>
    </location>
</feature>
<feature type="signal peptide" evidence="7">
    <location>
        <begin position="1"/>
        <end position="21"/>
    </location>
</feature>
<dbReference type="Proteomes" id="UP000663838">
    <property type="component" value="Unassembled WGS sequence"/>
</dbReference>
<evidence type="ECO:0000256" key="5">
    <source>
        <dbReference type="ARBA" id="ARBA00023136"/>
    </source>
</evidence>
<keyword evidence="5 6" id="KW-0472">Membrane</keyword>
<evidence type="ECO:0000313" key="10">
    <source>
        <dbReference type="Proteomes" id="UP000663838"/>
    </source>
</evidence>
<feature type="non-terminal residue" evidence="9">
    <location>
        <position position="1"/>
    </location>
</feature>
<feature type="chain" id="PRO_5032681424" description="Integral membrane bound transporter domain-containing protein" evidence="7">
    <location>
        <begin position="22"/>
        <end position="566"/>
    </location>
</feature>
<accession>A0A821GJE8</accession>
<protein>
    <recommendedName>
        <fullName evidence="8">Integral membrane bound transporter domain-containing protein</fullName>
    </recommendedName>
</protein>
<dbReference type="InterPro" id="IPR049453">
    <property type="entry name" value="Memb_transporter_dom"/>
</dbReference>
<evidence type="ECO:0000256" key="3">
    <source>
        <dbReference type="ARBA" id="ARBA00022692"/>
    </source>
</evidence>
<evidence type="ECO:0000256" key="6">
    <source>
        <dbReference type="SAM" id="Phobius"/>
    </source>
</evidence>
<dbReference type="EMBL" id="CAJOBS010000978">
    <property type="protein sequence ID" value="CAF4669604.1"/>
    <property type="molecule type" value="Genomic_DNA"/>
</dbReference>
<evidence type="ECO:0000313" key="9">
    <source>
        <dbReference type="EMBL" id="CAF4669604.1"/>
    </source>
</evidence>
<proteinExistence type="predicted"/>
<comment type="subcellular location">
    <subcellularLocation>
        <location evidence="1">Cell membrane</location>
        <topology evidence="1">Multi-pass membrane protein</topology>
    </subcellularLocation>
</comment>
<evidence type="ECO:0000256" key="1">
    <source>
        <dbReference type="ARBA" id="ARBA00004651"/>
    </source>
</evidence>
<keyword evidence="2" id="KW-1003">Cell membrane</keyword>
<feature type="domain" description="Integral membrane bound transporter" evidence="8">
    <location>
        <begin position="99"/>
        <end position="164"/>
    </location>
</feature>